<dbReference type="Proteomes" id="UP000032180">
    <property type="component" value="Chromosome 8"/>
</dbReference>
<dbReference type="AlphaFoldDB" id="A0A0D9X656"/>
<reference evidence="2" key="2">
    <citation type="submission" date="2013-12" db="EMBL/GenBank/DDBJ databases">
        <authorList>
            <person name="Yu Y."/>
            <person name="Lee S."/>
            <person name="de Baynast K."/>
            <person name="Wissotski M."/>
            <person name="Liu L."/>
            <person name="Talag J."/>
            <person name="Goicoechea J."/>
            <person name="Angelova A."/>
            <person name="Jetty R."/>
            <person name="Kudrna D."/>
            <person name="Golser W."/>
            <person name="Rivera L."/>
            <person name="Zhang J."/>
            <person name="Wing R."/>
        </authorList>
    </citation>
    <scope>NUCLEOTIDE SEQUENCE</scope>
</reference>
<proteinExistence type="predicted"/>
<evidence type="ECO:0000313" key="1">
    <source>
        <dbReference type="EnsemblPlants" id="LPERR08G07620.3"/>
    </source>
</evidence>
<protein>
    <submittedName>
        <fullName evidence="1">Uncharacterized protein</fullName>
    </submittedName>
</protein>
<evidence type="ECO:0000313" key="2">
    <source>
        <dbReference type="Proteomes" id="UP000032180"/>
    </source>
</evidence>
<keyword evidence="2" id="KW-1185">Reference proteome</keyword>
<reference evidence="1 2" key="1">
    <citation type="submission" date="2012-08" db="EMBL/GenBank/DDBJ databases">
        <title>Oryza genome evolution.</title>
        <authorList>
            <person name="Wing R.A."/>
        </authorList>
    </citation>
    <scope>NUCLEOTIDE SEQUENCE</scope>
</reference>
<organism evidence="1 2">
    <name type="scientific">Leersia perrieri</name>
    <dbReference type="NCBI Taxonomy" id="77586"/>
    <lineage>
        <taxon>Eukaryota</taxon>
        <taxon>Viridiplantae</taxon>
        <taxon>Streptophyta</taxon>
        <taxon>Embryophyta</taxon>
        <taxon>Tracheophyta</taxon>
        <taxon>Spermatophyta</taxon>
        <taxon>Magnoliopsida</taxon>
        <taxon>Liliopsida</taxon>
        <taxon>Poales</taxon>
        <taxon>Poaceae</taxon>
        <taxon>BOP clade</taxon>
        <taxon>Oryzoideae</taxon>
        <taxon>Oryzeae</taxon>
        <taxon>Oryzinae</taxon>
        <taxon>Leersia</taxon>
    </lineage>
</organism>
<reference evidence="1" key="3">
    <citation type="submission" date="2015-04" db="UniProtKB">
        <authorList>
            <consortium name="EnsemblPlants"/>
        </authorList>
    </citation>
    <scope>IDENTIFICATION</scope>
</reference>
<dbReference type="HOGENOM" id="CLU_2162057_0_0_1"/>
<dbReference type="EnsemblPlants" id="LPERR08G07620.3">
    <property type="protein sequence ID" value="LPERR08G07620.3"/>
    <property type="gene ID" value="LPERR08G07620"/>
</dbReference>
<accession>A0A0D9X656</accession>
<dbReference type="Gramene" id="LPERR08G07620.3">
    <property type="protein sequence ID" value="LPERR08G07620.3"/>
    <property type="gene ID" value="LPERR08G07620"/>
</dbReference>
<name>A0A0D9X656_9ORYZ</name>
<sequence length="111" mass="12330">MGYPRDDGHIIRIAAGREASYRLAASPPSSREKPSCGAGAVARGLEPRADWATAGDKVRAPRVHVLLFYYLQVNSRDGEMTLIKASEEKRREGITTGTTFIFTFEYRNVIL</sequence>